<gene>
    <name evidence="3" type="ORF">GCM10011585_05670</name>
</gene>
<feature type="chain" id="PRO_5037826907" description="Ice-binding protein C-terminal domain-containing protein" evidence="1">
    <location>
        <begin position="22"/>
        <end position="188"/>
    </location>
</feature>
<keyword evidence="4" id="KW-1185">Reference proteome</keyword>
<feature type="signal peptide" evidence="1">
    <location>
        <begin position="1"/>
        <end position="21"/>
    </location>
</feature>
<dbReference type="EMBL" id="BMGT01000001">
    <property type="protein sequence ID" value="GGG66676.1"/>
    <property type="molecule type" value="Genomic_DNA"/>
</dbReference>
<evidence type="ECO:0000256" key="1">
    <source>
        <dbReference type="SAM" id="SignalP"/>
    </source>
</evidence>
<dbReference type="Proteomes" id="UP000647241">
    <property type="component" value="Unassembled WGS sequence"/>
</dbReference>
<sequence length="188" mass="19563">MYLRNLIAISILALAPVLAHADSFTYNLNDNFASFNVTGTITTDSNSGSLATGDITAYNIFLNDGSNSLNLTQSNSQDVVAGNALTATASGLFFNFGSYSGSLFAIQSPFLGAGTNYLCYQGQAGGCDNYRGAHESIDIGWDGPQTQQLCGNEQIASATAVTPEPESLVLFGTGILGLAGVARRKLIG</sequence>
<feature type="domain" description="Ice-binding protein C-terminal" evidence="2">
    <location>
        <begin position="162"/>
        <end position="184"/>
    </location>
</feature>
<dbReference type="AlphaFoldDB" id="A0A917H3T1"/>
<evidence type="ECO:0000313" key="3">
    <source>
        <dbReference type="EMBL" id="GGG66676.1"/>
    </source>
</evidence>
<dbReference type="InterPro" id="IPR013424">
    <property type="entry name" value="Ice-binding_C"/>
</dbReference>
<reference evidence="3" key="1">
    <citation type="journal article" date="2014" name="Int. J. Syst. Evol. Microbiol.">
        <title>Complete genome sequence of Corynebacterium casei LMG S-19264T (=DSM 44701T), isolated from a smear-ripened cheese.</title>
        <authorList>
            <consortium name="US DOE Joint Genome Institute (JGI-PGF)"/>
            <person name="Walter F."/>
            <person name="Albersmeier A."/>
            <person name="Kalinowski J."/>
            <person name="Ruckert C."/>
        </authorList>
    </citation>
    <scope>NUCLEOTIDE SEQUENCE</scope>
    <source>
        <strain evidence="3">CGMCC 1.12997</strain>
    </source>
</reference>
<dbReference type="NCBIfam" id="TIGR02595">
    <property type="entry name" value="PEP_CTERM"/>
    <property type="match status" value="1"/>
</dbReference>
<name>A0A917H3T1_9BACT</name>
<proteinExistence type="predicted"/>
<accession>A0A917H3T1</accession>
<reference evidence="3" key="2">
    <citation type="submission" date="2020-09" db="EMBL/GenBank/DDBJ databases">
        <authorList>
            <person name="Sun Q."/>
            <person name="Zhou Y."/>
        </authorList>
    </citation>
    <scope>NUCLEOTIDE SEQUENCE</scope>
    <source>
        <strain evidence="3">CGMCC 1.12997</strain>
    </source>
</reference>
<keyword evidence="1" id="KW-0732">Signal</keyword>
<organism evidence="3 4">
    <name type="scientific">Edaphobacter dinghuensis</name>
    <dbReference type="NCBI Taxonomy" id="1560005"/>
    <lineage>
        <taxon>Bacteria</taxon>
        <taxon>Pseudomonadati</taxon>
        <taxon>Acidobacteriota</taxon>
        <taxon>Terriglobia</taxon>
        <taxon>Terriglobales</taxon>
        <taxon>Acidobacteriaceae</taxon>
        <taxon>Edaphobacter</taxon>
    </lineage>
</organism>
<dbReference type="RefSeq" id="WP_188552609.1">
    <property type="nucleotide sequence ID" value="NZ_BMGT01000001.1"/>
</dbReference>
<protein>
    <recommendedName>
        <fullName evidence="2">Ice-binding protein C-terminal domain-containing protein</fullName>
    </recommendedName>
</protein>
<evidence type="ECO:0000259" key="2">
    <source>
        <dbReference type="Pfam" id="PF07589"/>
    </source>
</evidence>
<dbReference type="Pfam" id="PF07589">
    <property type="entry name" value="PEP-CTERM"/>
    <property type="match status" value="1"/>
</dbReference>
<evidence type="ECO:0000313" key="4">
    <source>
        <dbReference type="Proteomes" id="UP000647241"/>
    </source>
</evidence>
<comment type="caution">
    <text evidence="3">The sequence shown here is derived from an EMBL/GenBank/DDBJ whole genome shotgun (WGS) entry which is preliminary data.</text>
</comment>